<protein>
    <recommendedName>
        <fullName evidence="6">B box-type domain-containing protein</fullName>
    </recommendedName>
</protein>
<dbReference type="EMBL" id="JAAKFY010000019">
    <property type="protein sequence ID" value="KAF3841785.1"/>
    <property type="molecule type" value="Genomic_DNA"/>
</dbReference>
<dbReference type="Pfam" id="PF00643">
    <property type="entry name" value="zf-B_box"/>
    <property type="match status" value="1"/>
</dbReference>
<feature type="coiled-coil region" evidence="5">
    <location>
        <begin position="78"/>
        <end position="143"/>
    </location>
</feature>
<dbReference type="PROSITE" id="PS50119">
    <property type="entry name" value="ZF_BBOX"/>
    <property type="match status" value="1"/>
</dbReference>
<comment type="caution">
    <text evidence="7">The sequence shown here is derived from an EMBL/GenBank/DDBJ whole genome shotgun (WGS) entry which is preliminary data.</text>
</comment>
<proteinExistence type="predicted"/>
<name>A0A7J5XXE9_DISMA</name>
<evidence type="ECO:0000313" key="8">
    <source>
        <dbReference type="Proteomes" id="UP000518266"/>
    </source>
</evidence>
<accession>A0A7J5XXE9</accession>
<evidence type="ECO:0000256" key="2">
    <source>
        <dbReference type="ARBA" id="ARBA00022833"/>
    </source>
</evidence>
<evidence type="ECO:0000259" key="6">
    <source>
        <dbReference type="PROSITE" id="PS50119"/>
    </source>
</evidence>
<evidence type="ECO:0000256" key="3">
    <source>
        <dbReference type="ARBA" id="ARBA00023054"/>
    </source>
</evidence>
<dbReference type="InterPro" id="IPR050143">
    <property type="entry name" value="TRIM/RBCC"/>
</dbReference>
<dbReference type="InterPro" id="IPR000315">
    <property type="entry name" value="Znf_B-box"/>
</dbReference>
<dbReference type="InterPro" id="IPR012331">
    <property type="entry name" value="Clathrin_H-chain_linker"/>
</dbReference>
<evidence type="ECO:0000256" key="5">
    <source>
        <dbReference type="SAM" id="Coils"/>
    </source>
</evidence>
<keyword evidence="2" id="KW-0862">Zinc</keyword>
<dbReference type="PANTHER" id="PTHR24103">
    <property type="entry name" value="E3 UBIQUITIN-PROTEIN LIGASE TRIM"/>
    <property type="match status" value="1"/>
</dbReference>
<feature type="domain" description="B box-type" evidence="6">
    <location>
        <begin position="287"/>
        <end position="328"/>
    </location>
</feature>
<keyword evidence="1 4" id="KW-0479">Metal-binding</keyword>
<feature type="coiled-coil region" evidence="5">
    <location>
        <begin position="401"/>
        <end position="435"/>
    </location>
</feature>
<dbReference type="InterPro" id="IPR032755">
    <property type="entry name" value="TSNAXIP1_N"/>
</dbReference>
<keyword evidence="1 4" id="KW-0863">Zinc-finger</keyword>
<dbReference type="Proteomes" id="UP000518266">
    <property type="component" value="Unassembled WGS sequence"/>
</dbReference>
<dbReference type="GO" id="GO:0008270">
    <property type="term" value="F:zinc ion binding"/>
    <property type="evidence" value="ECO:0007669"/>
    <property type="project" value="UniProtKB-KW"/>
</dbReference>
<dbReference type="AlphaFoldDB" id="A0A7J5XXE9"/>
<evidence type="ECO:0000256" key="1">
    <source>
        <dbReference type="ARBA" id="ARBA00022771"/>
    </source>
</evidence>
<dbReference type="SMART" id="SM00336">
    <property type="entry name" value="BBOX"/>
    <property type="match status" value="1"/>
</dbReference>
<dbReference type="Gene3D" id="1.25.40.30">
    <property type="match status" value="1"/>
</dbReference>
<evidence type="ECO:0000256" key="4">
    <source>
        <dbReference type="PROSITE-ProRule" id="PRU00024"/>
    </source>
</evidence>
<feature type="non-terminal residue" evidence="7">
    <location>
        <position position="468"/>
    </location>
</feature>
<dbReference type="SUPFAM" id="SSF57845">
    <property type="entry name" value="B-box zinc-binding domain"/>
    <property type="match status" value="1"/>
</dbReference>
<reference evidence="7 8" key="1">
    <citation type="submission" date="2020-03" db="EMBL/GenBank/DDBJ databases">
        <title>Dissostichus mawsoni Genome sequencing and assembly.</title>
        <authorList>
            <person name="Park H."/>
        </authorList>
    </citation>
    <scope>NUCLEOTIDE SEQUENCE [LARGE SCALE GENOMIC DNA]</scope>
    <source>
        <strain evidence="7">DM0001</strain>
        <tissue evidence="7">Muscle</tissue>
    </source>
</reference>
<gene>
    <name evidence="7" type="ORF">F7725_023736</name>
</gene>
<dbReference type="Pfam" id="PF13838">
    <property type="entry name" value="Clathrin_H_link"/>
    <property type="match status" value="1"/>
</dbReference>
<keyword evidence="8" id="KW-1185">Reference proteome</keyword>
<dbReference type="Pfam" id="PF15739">
    <property type="entry name" value="TSNAXIP1_N"/>
    <property type="match status" value="1"/>
</dbReference>
<dbReference type="Gene3D" id="3.30.160.60">
    <property type="entry name" value="Classic Zinc Finger"/>
    <property type="match status" value="1"/>
</dbReference>
<evidence type="ECO:0000313" key="7">
    <source>
        <dbReference type="EMBL" id="KAF3841785.1"/>
    </source>
</evidence>
<organism evidence="7 8">
    <name type="scientific">Dissostichus mawsoni</name>
    <name type="common">Antarctic cod</name>
    <dbReference type="NCBI Taxonomy" id="36200"/>
    <lineage>
        <taxon>Eukaryota</taxon>
        <taxon>Metazoa</taxon>
        <taxon>Chordata</taxon>
        <taxon>Craniata</taxon>
        <taxon>Vertebrata</taxon>
        <taxon>Euteleostomi</taxon>
        <taxon>Actinopterygii</taxon>
        <taxon>Neopterygii</taxon>
        <taxon>Teleostei</taxon>
        <taxon>Neoteleostei</taxon>
        <taxon>Acanthomorphata</taxon>
        <taxon>Eupercaria</taxon>
        <taxon>Perciformes</taxon>
        <taxon>Notothenioidei</taxon>
        <taxon>Nototheniidae</taxon>
        <taxon>Dissostichus</taxon>
    </lineage>
</organism>
<keyword evidence="3 5" id="KW-0175">Coiled coil</keyword>
<dbReference type="OrthoDB" id="2113814at2759"/>
<sequence length="468" mass="53425">GQAALSAVVAVEVAGHEDAGTALVCGTLAPQTVDFTVLVHLEEERGRGLKTTSTQPQHQVIGRATTYKRLLLTIKSEYDNVVRALQKREDEVRAAKQRMAASMSDPISLVTCQRRAAHLRERINVIQRETAELQDEMERHKSSEVQSTWIPGLTLADSEDPEALDGHLKHLEAQRASLLERKSDGVSLEVKAQLDTELQAAELHRDQLSSKNYQLKSRYKSLRLVSDRLSSWEFEKQQVSLEELLDSTLEDLFDSAQYEEAALLAARSPRGVLRNLDTMEMERDEKASEALCNLHSEKLKLFCLDHRQPVCVVCRDSEKHINHSFRPIDEAARQHRMELQKTLKPFRKKLDAFEKAKEEFDGTAEHLKVQARRTETQIKEQFQKLHQFLEEEEGARMAALREEEEQKSRVIEGKMEAVSREIAALSHTLRATEKEMRADHASFLNNYQAAVERLQRSLLEDPQLPQEL</sequence>